<dbReference type="Pfam" id="PF07883">
    <property type="entry name" value="Cupin_2"/>
    <property type="match status" value="1"/>
</dbReference>
<evidence type="ECO:0000259" key="2">
    <source>
        <dbReference type="Pfam" id="PF07883"/>
    </source>
</evidence>
<accession>A0ABR8JT33</accession>
<evidence type="ECO:0000313" key="3">
    <source>
        <dbReference type="EMBL" id="MBD2721765.1"/>
    </source>
</evidence>
<dbReference type="InterPro" id="IPR011051">
    <property type="entry name" value="RmlC_Cupin_sf"/>
</dbReference>
<proteinExistence type="predicted"/>
<organism evidence="3 4">
    <name type="scientific">Hymenobacter armeniacus</name>
    <dbReference type="NCBI Taxonomy" id="2771358"/>
    <lineage>
        <taxon>Bacteria</taxon>
        <taxon>Pseudomonadati</taxon>
        <taxon>Bacteroidota</taxon>
        <taxon>Cytophagia</taxon>
        <taxon>Cytophagales</taxon>
        <taxon>Hymenobacteraceae</taxon>
        <taxon>Hymenobacter</taxon>
    </lineage>
</organism>
<feature type="compositionally biased region" description="Basic and acidic residues" evidence="1">
    <location>
        <begin position="9"/>
        <end position="22"/>
    </location>
</feature>
<evidence type="ECO:0000256" key="1">
    <source>
        <dbReference type="SAM" id="MobiDB-lite"/>
    </source>
</evidence>
<dbReference type="Proteomes" id="UP000606003">
    <property type="component" value="Unassembled WGS sequence"/>
</dbReference>
<name>A0ABR8JT33_9BACT</name>
<dbReference type="RefSeq" id="WP_190923034.1">
    <property type="nucleotide sequence ID" value="NZ_JACXAC010000002.1"/>
</dbReference>
<dbReference type="EMBL" id="JACXAC010000002">
    <property type="protein sequence ID" value="MBD2721765.1"/>
    <property type="molecule type" value="Genomic_DNA"/>
</dbReference>
<dbReference type="Gene3D" id="2.60.120.10">
    <property type="entry name" value="Jelly Rolls"/>
    <property type="match status" value="1"/>
</dbReference>
<sequence length="113" mass="12368">MADTTIIKVDSKHSPKGADGEKYLASGKQVAMRMWENEQPGEPKASASRPYETVGYVLSGRAEFHLAGQMVLLEPGNSWVVPKDAEHTYKILEAFTAVEATSPPAQVHGREEK</sequence>
<keyword evidence="4" id="KW-1185">Reference proteome</keyword>
<dbReference type="InterPro" id="IPR013096">
    <property type="entry name" value="Cupin_2"/>
</dbReference>
<comment type="caution">
    <text evidence="3">The sequence shown here is derived from an EMBL/GenBank/DDBJ whole genome shotgun (WGS) entry which is preliminary data.</text>
</comment>
<gene>
    <name evidence="3" type="ORF">IC234_06455</name>
</gene>
<reference evidence="3 4" key="1">
    <citation type="submission" date="2020-09" db="EMBL/GenBank/DDBJ databases">
        <authorList>
            <person name="Kim M.K."/>
        </authorList>
    </citation>
    <scope>NUCLEOTIDE SEQUENCE [LARGE SCALE GENOMIC DNA]</scope>
    <source>
        <strain evidence="3 4">BT189</strain>
    </source>
</reference>
<dbReference type="InterPro" id="IPR014710">
    <property type="entry name" value="RmlC-like_jellyroll"/>
</dbReference>
<evidence type="ECO:0000313" key="4">
    <source>
        <dbReference type="Proteomes" id="UP000606003"/>
    </source>
</evidence>
<feature type="region of interest" description="Disordered" evidence="1">
    <location>
        <begin position="1"/>
        <end position="22"/>
    </location>
</feature>
<dbReference type="SUPFAM" id="SSF51182">
    <property type="entry name" value="RmlC-like cupins"/>
    <property type="match status" value="1"/>
</dbReference>
<protein>
    <submittedName>
        <fullName evidence="3">Cupin domain-containing protein</fullName>
    </submittedName>
</protein>
<feature type="domain" description="Cupin type-2" evidence="2">
    <location>
        <begin position="39"/>
        <end position="90"/>
    </location>
</feature>